<keyword evidence="12" id="KW-1185">Reference proteome</keyword>
<dbReference type="GO" id="GO:0008375">
    <property type="term" value="F:acetylglucosaminyltransferase activity"/>
    <property type="evidence" value="ECO:0007669"/>
    <property type="project" value="UniProtKB-UniRule"/>
</dbReference>
<reference evidence="11" key="2">
    <citation type="submission" date="2020-09" db="EMBL/GenBank/DDBJ databases">
        <authorList>
            <person name="Sun Q."/>
            <person name="Zhou Y."/>
        </authorList>
    </citation>
    <scope>NUCLEOTIDE SEQUENCE</scope>
    <source>
        <strain evidence="11">CGMCC 1.15322</strain>
    </source>
</reference>
<dbReference type="InterPro" id="IPR029044">
    <property type="entry name" value="Nucleotide-diphossugar_trans"/>
</dbReference>
<dbReference type="Pfam" id="PF13641">
    <property type="entry name" value="Glyco_tranf_2_3"/>
    <property type="match status" value="1"/>
</dbReference>
<evidence type="ECO:0000256" key="7">
    <source>
        <dbReference type="ARBA" id="ARBA00022989"/>
    </source>
</evidence>
<evidence type="ECO:0000256" key="2">
    <source>
        <dbReference type="ARBA" id="ARBA00006739"/>
    </source>
</evidence>
<dbReference type="AlphaFoldDB" id="A0A916S8L2"/>
<evidence type="ECO:0000256" key="5">
    <source>
        <dbReference type="ARBA" id="ARBA00022679"/>
    </source>
</evidence>
<comment type="subcellular location">
    <subcellularLocation>
        <location evidence="1 10">Cell membrane</location>
        <topology evidence="1 10">Multi-pass membrane protein</topology>
    </subcellularLocation>
</comment>
<organism evidence="11 12">
    <name type="scientific">Polaromonas eurypsychrophila</name>
    <dbReference type="NCBI Taxonomy" id="1614635"/>
    <lineage>
        <taxon>Bacteria</taxon>
        <taxon>Pseudomonadati</taxon>
        <taxon>Pseudomonadota</taxon>
        <taxon>Betaproteobacteria</taxon>
        <taxon>Burkholderiales</taxon>
        <taxon>Comamonadaceae</taxon>
        <taxon>Polaromonas</taxon>
    </lineage>
</organism>
<evidence type="ECO:0000256" key="10">
    <source>
        <dbReference type="RuleBase" id="RU364028"/>
    </source>
</evidence>
<dbReference type="Gene3D" id="3.90.550.10">
    <property type="entry name" value="Spore Coat Polysaccharide Biosynthesis Protein SpsA, Chain A"/>
    <property type="match status" value="1"/>
</dbReference>
<keyword evidence="4 10" id="KW-0328">Glycosyltransferase</keyword>
<dbReference type="EC" id="2.4.1.-" evidence="10"/>
<comment type="similarity">
    <text evidence="2 10">Belongs to the glycosyltransferase 2 family.</text>
</comment>
<evidence type="ECO:0000313" key="12">
    <source>
        <dbReference type="Proteomes" id="UP000620596"/>
    </source>
</evidence>
<dbReference type="CDD" id="cd06423">
    <property type="entry name" value="CESA_like"/>
    <property type="match status" value="1"/>
</dbReference>
<feature type="transmembrane region" description="Helical" evidence="10">
    <location>
        <begin position="301"/>
        <end position="327"/>
    </location>
</feature>
<keyword evidence="7 10" id="KW-1133">Transmembrane helix</keyword>
<accession>A0A916S8L2</accession>
<comment type="caution">
    <text evidence="11">The sequence shown here is derived from an EMBL/GenBank/DDBJ whole genome shotgun (WGS) entry which is preliminary data.</text>
</comment>
<keyword evidence="6 10" id="KW-0812">Transmembrane</keyword>
<gene>
    <name evidence="11" type="primary">pgaC</name>
    <name evidence="11" type="ORF">GCM10011496_03460</name>
</gene>
<evidence type="ECO:0000256" key="4">
    <source>
        <dbReference type="ARBA" id="ARBA00022676"/>
    </source>
</evidence>
<evidence type="ECO:0000313" key="11">
    <source>
        <dbReference type="EMBL" id="GGA86165.1"/>
    </source>
</evidence>
<dbReference type="GO" id="GO:0043708">
    <property type="term" value="P:cell adhesion involved in biofilm formation"/>
    <property type="evidence" value="ECO:0007669"/>
    <property type="project" value="InterPro"/>
</dbReference>
<evidence type="ECO:0000256" key="8">
    <source>
        <dbReference type="ARBA" id="ARBA00023136"/>
    </source>
</evidence>
<name>A0A916S8L2_9BURK</name>
<dbReference type="SUPFAM" id="SSF53448">
    <property type="entry name" value="Nucleotide-diphospho-sugar transferases"/>
    <property type="match status" value="1"/>
</dbReference>
<proteinExistence type="inferred from homology"/>
<dbReference type="Proteomes" id="UP000620596">
    <property type="component" value="Unassembled WGS sequence"/>
</dbReference>
<keyword evidence="8 10" id="KW-0472">Membrane</keyword>
<evidence type="ECO:0000256" key="3">
    <source>
        <dbReference type="ARBA" id="ARBA00022475"/>
    </source>
</evidence>
<dbReference type="EMBL" id="BMIG01000001">
    <property type="protein sequence ID" value="GGA86165.1"/>
    <property type="molecule type" value="Genomic_DNA"/>
</dbReference>
<dbReference type="InterPro" id="IPR023853">
    <property type="entry name" value="PGA_PgaC/IcaA"/>
</dbReference>
<evidence type="ECO:0000256" key="6">
    <source>
        <dbReference type="ARBA" id="ARBA00022692"/>
    </source>
</evidence>
<dbReference type="PANTHER" id="PTHR43630:SF1">
    <property type="entry name" value="POLY-BETA-1,6-N-ACETYL-D-GLUCOSAMINE SYNTHASE"/>
    <property type="match status" value="1"/>
</dbReference>
<dbReference type="PANTHER" id="PTHR43630">
    <property type="entry name" value="POLY-BETA-1,6-N-ACETYL-D-GLUCOSAMINE SYNTHASE"/>
    <property type="match status" value="1"/>
</dbReference>
<keyword evidence="5 10" id="KW-0808">Transferase</keyword>
<dbReference type="RefSeq" id="WP_229676109.1">
    <property type="nucleotide sequence ID" value="NZ_BMIG01000001.1"/>
</dbReference>
<dbReference type="GO" id="GO:0005886">
    <property type="term" value="C:plasma membrane"/>
    <property type="evidence" value="ECO:0007669"/>
    <property type="project" value="UniProtKB-SubCell"/>
</dbReference>
<evidence type="ECO:0000256" key="1">
    <source>
        <dbReference type="ARBA" id="ARBA00004651"/>
    </source>
</evidence>
<feature type="transmembrane region" description="Helical" evidence="10">
    <location>
        <begin position="12"/>
        <end position="36"/>
    </location>
</feature>
<keyword evidence="3 10" id="KW-1003">Cell membrane</keyword>
<feature type="transmembrane region" description="Helical" evidence="10">
    <location>
        <begin position="347"/>
        <end position="366"/>
    </location>
</feature>
<dbReference type="NCBIfam" id="TIGR03937">
    <property type="entry name" value="PgaC_IcaA"/>
    <property type="match status" value="1"/>
</dbReference>
<protein>
    <recommendedName>
        <fullName evidence="9 10">Poly-beta-1,6-N-acetyl-D-glucosamine synthase</fullName>
        <shortName evidence="10">Poly-beta-1,6-GlcNAc synthase</shortName>
        <ecNumber evidence="10">2.4.1.-</ecNumber>
    </recommendedName>
</protein>
<reference evidence="11" key="1">
    <citation type="journal article" date="2014" name="Int. J. Syst. Evol. Microbiol.">
        <title>Complete genome sequence of Corynebacterium casei LMG S-19264T (=DSM 44701T), isolated from a smear-ripened cheese.</title>
        <authorList>
            <consortium name="US DOE Joint Genome Institute (JGI-PGF)"/>
            <person name="Walter F."/>
            <person name="Albersmeier A."/>
            <person name="Kalinowski J."/>
            <person name="Ruckert C."/>
        </authorList>
    </citation>
    <scope>NUCLEOTIDE SEQUENCE</scope>
    <source>
        <strain evidence="11">CGMCC 1.15322</strain>
    </source>
</reference>
<sequence>MVALTTWQGASAALAAFCFGYPFVMAWYWMAGGLLLRYTRDRREPLPEAPPPLIDYPLVSILVPCFNEQDQIAETFSALAAIAYPSYEIIAINDGSTDHTADMLDALVQQIPQLRVVHLASNQGKSTAMNIGALSARGEILVATDGDALLHPHAVTWFVRRFQMNQTLGAITGNPRIRNRGTLLGKLQVGEFSSVVGLIKRAQSTYGTLFTISGVICAFRKRALQDAGWWSPAALTEDVDVTWRIELAGWRVTFESKALCWILTPETFRGLWRQRLRWAEGGVQSILLATRAMLRLRRGRLLPIWINYMVSIFWAYSMVIGFGLWGVSRLFPDVTGGPLGFSVLPQWWGTLLALTYLLQSAVSVHLDRRFEEHMFRSIFWVIWYPLVFWMLQTAAAVVGVPRALFRPRHARGTWISPDRGFR</sequence>
<evidence type="ECO:0000256" key="9">
    <source>
        <dbReference type="NCBIfam" id="TIGR03937"/>
    </source>
</evidence>
<feature type="transmembrane region" description="Helical" evidence="10">
    <location>
        <begin position="378"/>
        <end position="400"/>
    </location>
</feature>